<evidence type="ECO:0000313" key="1">
    <source>
        <dbReference type="EMBL" id="KKN37089.1"/>
    </source>
</evidence>
<gene>
    <name evidence="1" type="ORF">LCGC14_0767030</name>
</gene>
<reference evidence="1" key="1">
    <citation type="journal article" date="2015" name="Nature">
        <title>Complex archaea that bridge the gap between prokaryotes and eukaryotes.</title>
        <authorList>
            <person name="Spang A."/>
            <person name="Saw J.H."/>
            <person name="Jorgensen S.L."/>
            <person name="Zaremba-Niedzwiedzka K."/>
            <person name="Martijn J."/>
            <person name="Lind A.E."/>
            <person name="van Eijk R."/>
            <person name="Schleper C."/>
            <person name="Guy L."/>
            <person name="Ettema T.J."/>
        </authorList>
    </citation>
    <scope>NUCLEOTIDE SEQUENCE</scope>
</reference>
<dbReference type="AlphaFoldDB" id="A0A0F9Q3N2"/>
<sequence length="34" mass="4131">MKFQKVKEEIHRIAQIYDPQKALEEIPPIYKTMN</sequence>
<organism evidence="1">
    <name type="scientific">marine sediment metagenome</name>
    <dbReference type="NCBI Taxonomy" id="412755"/>
    <lineage>
        <taxon>unclassified sequences</taxon>
        <taxon>metagenomes</taxon>
        <taxon>ecological metagenomes</taxon>
    </lineage>
</organism>
<name>A0A0F9Q3N2_9ZZZZ</name>
<accession>A0A0F9Q3N2</accession>
<proteinExistence type="predicted"/>
<protein>
    <submittedName>
        <fullName evidence="1">Uncharacterized protein</fullName>
    </submittedName>
</protein>
<dbReference type="EMBL" id="LAZR01001921">
    <property type="protein sequence ID" value="KKN37089.1"/>
    <property type="molecule type" value="Genomic_DNA"/>
</dbReference>
<comment type="caution">
    <text evidence="1">The sequence shown here is derived from an EMBL/GenBank/DDBJ whole genome shotgun (WGS) entry which is preliminary data.</text>
</comment>